<keyword evidence="1" id="KW-1133">Transmembrane helix</keyword>
<dbReference type="EMBL" id="JAYMRS010000007">
    <property type="protein sequence ID" value="MFB8769778.1"/>
    <property type="molecule type" value="Genomic_DNA"/>
</dbReference>
<comment type="caution">
    <text evidence="3">The sequence shown here is derived from an EMBL/GenBank/DDBJ whole genome shotgun (WGS) entry which is preliminary data.</text>
</comment>
<keyword evidence="5" id="KW-1185">Reference proteome</keyword>
<dbReference type="EMBL" id="WWHY01000001">
    <property type="protein sequence ID" value="MYR33560.1"/>
    <property type="molecule type" value="Genomic_DNA"/>
</dbReference>
<name>A0A7K2IUB8_9ACTN</name>
<dbReference type="Proteomes" id="UP001585053">
    <property type="component" value="Unassembled WGS sequence"/>
</dbReference>
<keyword evidence="1" id="KW-0812">Transmembrane</keyword>
<evidence type="ECO:0000313" key="4">
    <source>
        <dbReference type="Proteomes" id="UP000467124"/>
    </source>
</evidence>
<evidence type="ECO:0000313" key="5">
    <source>
        <dbReference type="Proteomes" id="UP001585053"/>
    </source>
</evidence>
<protein>
    <submittedName>
        <fullName evidence="3">Uncharacterized protein</fullName>
    </submittedName>
</protein>
<sequence length="88" mass="9613">MSRRPGSPEGSGTNPFSAVVTARDVYDATRETQADVRHALTRLTVLEREHEEFRSRLDALERWRYALPLTGFSAALAGLGAVLSALLG</sequence>
<evidence type="ECO:0000313" key="3">
    <source>
        <dbReference type="EMBL" id="MYR33560.1"/>
    </source>
</evidence>
<feature type="transmembrane region" description="Helical" evidence="1">
    <location>
        <begin position="65"/>
        <end position="87"/>
    </location>
</feature>
<evidence type="ECO:0000256" key="1">
    <source>
        <dbReference type="SAM" id="Phobius"/>
    </source>
</evidence>
<keyword evidence="1" id="KW-0472">Membrane</keyword>
<reference evidence="3 4" key="1">
    <citation type="journal article" date="2019" name="Nat. Commun.">
        <title>The antimicrobial potential of Streptomyces from insect microbiomes.</title>
        <authorList>
            <person name="Chevrette M.G."/>
            <person name="Carlson C.M."/>
            <person name="Ortega H.E."/>
            <person name="Thomas C."/>
            <person name="Ananiev G.E."/>
            <person name="Barns K.J."/>
            <person name="Book A.J."/>
            <person name="Cagnazzo J."/>
            <person name="Carlos C."/>
            <person name="Flanigan W."/>
            <person name="Grubbs K.J."/>
            <person name="Horn H.A."/>
            <person name="Hoffmann F.M."/>
            <person name="Klassen J.L."/>
            <person name="Knack J.J."/>
            <person name="Lewin G.R."/>
            <person name="McDonald B.R."/>
            <person name="Muller L."/>
            <person name="Melo W.G.P."/>
            <person name="Pinto-Tomas A.A."/>
            <person name="Schmitz A."/>
            <person name="Wendt-Pienkowski E."/>
            <person name="Wildman S."/>
            <person name="Zhao M."/>
            <person name="Zhang F."/>
            <person name="Bugni T.S."/>
            <person name="Andes D.R."/>
            <person name="Pupo M.T."/>
            <person name="Currie C.R."/>
        </authorList>
    </citation>
    <scope>NUCLEOTIDE SEQUENCE [LARGE SCALE GENOMIC DNA]</scope>
    <source>
        <strain evidence="3 4">SID5840</strain>
    </source>
</reference>
<reference evidence="2 5" key="2">
    <citation type="submission" date="2024-01" db="EMBL/GenBank/DDBJ databases">
        <title>Genome mining of biosynthetic gene clusters to explore secondary metabolites of Streptomyces sp.</title>
        <authorList>
            <person name="Baig A."/>
            <person name="Ajitkumar Shintre N."/>
            <person name="Kumar H."/>
            <person name="Anbarasu A."/>
            <person name="Ramaiah S."/>
        </authorList>
    </citation>
    <scope>NUCLEOTIDE SEQUENCE [LARGE SCALE GENOMIC DNA]</scope>
    <source>
        <strain evidence="2 5">A01</strain>
    </source>
</reference>
<evidence type="ECO:0000313" key="2">
    <source>
        <dbReference type="EMBL" id="MFB8769778.1"/>
    </source>
</evidence>
<dbReference type="AlphaFoldDB" id="A0A7K2IUB8"/>
<accession>A0A7K2IUB8</accession>
<organism evidence="3 4">
    <name type="scientific">Nocardiopsis alba</name>
    <dbReference type="NCBI Taxonomy" id="53437"/>
    <lineage>
        <taxon>Bacteria</taxon>
        <taxon>Bacillati</taxon>
        <taxon>Actinomycetota</taxon>
        <taxon>Actinomycetes</taxon>
        <taxon>Streptosporangiales</taxon>
        <taxon>Nocardiopsidaceae</taxon>
        <taxon>Nocardiopsis</taxon>
    </lineage>
</organism>
<dbReference type="RefSeq" id="WP_036568798.1">
    <property type="nucleotide sequence ID" value="NZ_JBEXQO010000015.1"/>
</dbReference>
<gene>
    <name evidence="3" type="ORF">GTW20_15145</name>
    <name evidence="2" type="ORF">VSQ78_18875</name>
</gene>
<dbReference type="Proteomes" id="UP000467124">
    <property type="component" value="Unassembled WGS sequence"/>
</dbReference>
<proteinExistence type="predicted"/>